<protein>
    <submittedName>
        <fullName evidence="1">Uncharacterized protein</fullName>
    </submittedName>
</protein>
<dbReference type="EMBL" id="MN739412">
    <property type="protein sequence ID" value="QHT03502.1"/>
    <property type="molecule type" value="Genomic_DNA"/>
</dbReference>
<reference evidence="1" key="1">
    <citation type="journal article" date="2020" name="Nature">
        <title>Giant virus diversity and host interactions through global metagenomics.</title>
        <authorList>
            <person name="Schulz F."/>
            <person name="Roux S."/>
            <person name="Paez-Espino D."/>
            <person name="Jungbluth S."/>
            <person name="Walsh D.A."/>
            <person name="Denef V.J."/>
            <person name="McMahon K.D."/>
            <person name="Konstantinidis K.T."/>
            <person name="Eloe-Fadrosh E.A."/>
            <person name="Kyrpides N.C."/>
            <person name="Woyke T."/>
        </authorList>
    </citation>
    <scope>NUCLEOTIDE SEQUENCE</scope>
    <source>
        <strain evidence="1">GVMAG-M-3300021079-18</strain>
    </source>
</reference>
<evidence type="ECO:0000313" key="1">
    <source>
        <dbReference type="EMBL" id="QHT03502.1"/>
    </source>
</evidence>
<accession>A0A6C0CH55</accession>
<organism evidence="1">
    <name type="scientific">viral metagenome</name>
    <dbReference type="NCBI Taxonomy" id="1070528"/>
    <lineage>
        <taxon>unclassified sequences</taxon>
        <taxon>metagenomes</taxon>
        <taxon>organismal metagenomes</taxon>
    </lineage>
</organism>
<proteinExistence type="predicted"/>
<name>A0A6C0CH55_9ZZZZ</name>
<sequence length="404" mass="47905">MRTEVVKFFTLNSAKWHKSATRPYPFLIAHECNDVFLNRETNQQEIRKREYYAFDSIDVFIRERINYPHAHEVIWDRLTPGKQQGRLVFDFDFTTFWYGINFVPNNFLSTIETLVCETFKRYYDGIDLSRLIFIWLISDVEKKWSKHLIVKNAHFCDDWKEQSLVFYNLFLALYEEVNPWPEEHNLKTKELIDIQVARGNATMRMMGSSKLGGKTLLFESAFSWREELVRTEHKDTITFYDTLIQLYRREDVTNEQNIRQCQLRKKILDEMFFTFDPKTNEDVPKMIPNKFYREACKHAMIDLTRFEKDDTVLEAAAVQKAFATFENHICREMKLSKQTIFRFKGCKGCLISLERVSPAPCLLSGKVHDNENAFLRVTADIVYFHCLRGCELGDKRSIRLFGTI</sequence>
<dbReference type="AlphaFoldDB" id="A0A6C0CH55"/>